<accession>A0A509EAD6</accession>
<organism evidence="3 4">
    <name type="scientific">Methylobacterium symbioticum</name>
    <dbReference type="NCBI Taxonomy" id="2584084"/>
    <lineage>
        <taxon>Bacteria</taxon>
        <taxon>Pseudomonadati</taxon>
        <taxon>Pseudomonadota</taxon>
        <taxon>Alphaproteobacteria</taxon>
        <taxon>Hyphomicrobiales</taxon>
        <taxon>Methylobacteriaceae</taxon>
        <taxon>Methylobacterium</taxon>
    </lineage>
</organism>
<dbReference type="SUPFAM" id="SSF56300">
    <property type="entry name" value="Metallo-dependent phosphatases"/>
    <property type="match status" value="1"/>
</dbReference>
<dbReference type="InterPro" id="IPR029052">
    <property type="entry name" value="Metallo-depent_PP-like"/>
</dbReference>
<dbReference type="InterPro" id="IPR004843">
    <property type="entry name" value="Calcineurin-like_PHP"/>
</dbReference>
<proteinExistence type="predicted"/>
<dbReference type="Gene3D" id="3.60.21.10">
    <property type="match status" value="1"/>
</dbReference>
<evidence type="ECO:0000313" key="3">
    <source>
        <dbReference type="EMBL" id="VUD70495.1"/>
    </source>
</evidence>
<sequence>MASSHSPGSAMRDPFVVLHVGDLHLTGSGQANVRDFAAILDEIAGLAPRGAFDFVYLPGDHAEDGTAAQYAILEGALNRHPDLPVRLIAGDHDRQYGTMIDFDATFARIAGSPRGGTHRARHNHLPRPRAPGSVTQYYYAETIGGVRCLFLDMVSAGYGEKGFGLDFRLGPCQLDWLGRKLKKAAAAGLPCAVFAHTYPDDLRVPEERIALAGLIRGYGVRLVEMGHTHYNELAHDGRTLYAAARSVGQNEDGSVGYAVAAIDGAVTSWRFKPLDRALPFVMITSPADRRLATAALDSTDGRIEVRALVLSKAAQSAWRCYVRVDDGPAQPMKPDGPRAVHAWIDWPEGARRLSVEVTDGTATVGATMPNTDIDVIEPVRRSFVPPPAPQRPGSDTFRLPAWPVKGVRGDQLGPNRAGRKW</sequence>
<feature type="domain" description="Calcineurin-like phosphoesterase" evidence="2">
    <location>
        <begin position="16"/>
        <end position="230"/>
    </location>
</feature>
<dbReference type="InterPro" id="IPR051918">
    <property type="entry name" value="STPP_CPPED1"/>
</dbReference>
<dbReference type="Pfam" id="PF00149">
    <property type="entry name" value="Metallophos"/>
    <property type="match status" value="1"/>
</dbReference>
<dbReference type="Proteomes" id="UP000410984">
    <property type="component" value="Unassembled WGS sequence"/>
</dbReference>
<dbReference type="AlphaFoldDB" id="A0A509EAD6"/>
<name>A0A509EAD6_9HYPH</name>
<keyword evidence="4" id="KW-1185">Reference proteome</keyword>
<keyword evidence="3" id="KW-0378">Hydrolase</keyword>
<feature type="region of interest" description="Disordered" evidence="1">
    <location>
        <begin position="384"/>
        <end position="421"/>
    </location>
</feature>
<evidence type="ECO:0000256" key="1">
    <source>
        <dbReference type="SAM" id="MobiDB-lite"/>
    </source>
</evidence>
<dbReference type="EC" id="3.1.4.53" evidence="3"/>
<dbReference type="GO" id="GO:0004115">
    <property type="term" value="F:3',5'-cyclic-AMP phosphodiesterase activity"/>
    <property type="evidence" value="ECO:0007669"/>
    <property type="project" value="UniProtKB-EC"/>
</dbReference>
<dbReference type="PANTHER" id="PTHR43143:SF1">
    <property type="entry name" value="SERINE_THREONINE-PROTEIN PHOSPHATASE CPPED1"/>
    <property type="match status" value="1"/>
</dbReference>
<dbReference type="EMBL" id="CABFPH010000009">
    <property type="protein sequence ID" value="VUD70495.1"/>
    <property type="molecule type" value="Genomic_DNA"/>
</dbReference>
<evidence type="ECO:0000313" key="4">
    <source>
        <dbReference type="Proteomes" id="UP000410984"/>
    </source>
</evidence>
<protein>
    <submittedName>
        <fullName evidence="3">3',5'-cyclic adenosine monophosphate phosphodiesterase CpdA</fullName>
        <ecNumber evidence="3">3.1.4.53</ecNumber>
    </submittedName>
</protein>
<evidence type="ECO:0000259" key="2">
    <source>
        <dbReference type="Pfam" id="PF00149"/>
    </source>
</evidence>
<gene>
    <name evidence="3" type="primary">cpdA_1</name>
    <name evidence="3" type="ORF">MET9862_01064</name>
</gene>
<reference evidence="3 4" key="1">
    <citation type="submission" date="2019-06" db="EMBL/GenBank/DDBJ databases">
        <authorList>
            <person name="Rodrigo-Torres L."/>
            <person name="Arahal R. D."/>
            <person name="Lucena T."/>
        </authorList>
    </citation>
    <scope>NUCLEOTIDE SEQUENCE [LARGE SCALE GENOMIC DNA]</scope>
    <source>
        <strain evidence="3 4">SB0023/3</strain>
    </source>
</reference>
<dbReference type="RefSeq" id="WP_244612580.1">
    <property type="nucleotide sequence ID" value="NZ_CABFPH010000009.1"/>
</dbReference>
<dbReference type="PANTHER" id="PTHR43143">
    <property type="entry name" value="METALLOPHOSPHOESTERASE, CALCINEURIN SUPERFAMILY"/>
    <property type="match status" value="1"/>
</dbReference>